<feature type="domain" description="tRNA nucleotidyltransferase/poly(A) polymerase RNA and SrmB- binding" evidence="7">
    <location>
        <begin position="248"/>
        <end position="310"/>
    </location>
</feature>
<dbReference type="GO" id="GO:0001680">
    <property type="term" value="P:tRNA 3'-terminal CCA addition"/>
    <property type="evidence" value="ECO:0007669"/>
    <property type="project" value="UniProtKB-ARBA"/>
</dbReference>
<dbReference type="Gene3D" id="1.10.3090.10">
    <property type="entry name" value="cca-adding enzyme, domain 2"/>
    <property type="match status" value="1"/>
</dbReference>
<dbReference type="InterPro" id="IPR002646">
    <property type="entry name" value="PolA_pol_head_dom"/>
</dbReference>
<keyword evidence="4" id="KW-0694">RNA-binding</keyword>
<dbReference type="Pfam" id="PF12627">
    <property type="entry name" value="PolyA_pol_RNAbd"/>
    <property type="match status" value="1"/>
</dbReference>
<keyword evidence="3" id="KW-0547">Nucleotide-binding</keyword>
<evidence type="ECO:0000256" key="1">
    <source>
        <dbReference type="ARBA" id="ARBA00007265"/>
    </source>
</evidence>
<dbReference type="InterPro" id="IPR043519">
    <property type="entry name" value="NT_sf"/>
</dbReference>
<dbReference type="AlphaFoldDB" id="A0A6P4A7P0"/>
<sequence>MGVSLRSNKGFLSSFRTLINQQRFKFNHTLTEVKPQDQVYPESGPDYVAFQSHMDMSKWKKLDSRSFGIHRFNITEPSRIVLNILRKEGFEAYLVGGCVRDLLLNKTPKDFDVITTAKLKEIRKKFRRAYIVGRRFPICMVRIKDTVIEVSSFDTVASQIGMKKEHHSTHTPHGCDKKDFILWRNSMQRDFTVNSLFFDPFMNKIYDYADGLVDLRSSKLRTLIPAQLSFKEDSARILRGIRLAARLGLSFSKDVETAIRNLSSSIMHLAEARIMMELNYMLSYGAAEPSLCLLQRFNLLKILLPFQAAYLDQQHSVKTDQSSMMLMKLFFSLDKLVTCDRPINCRLWIAILAFHIALVKNPQDARVIVAFASILYLGEWKEGIKFARENTEVQVNFIPEILRSFKFKSDEELAKEVSQFASSVQYSIDALIDKESLSNSMTRYPIFQSSGLVFVSKKMGQDVAEIFQVLANNIESYKNRRKSFKIDYNMLGQGHLCETRFVLGKVILETMSCGTLEAGEDIEQEINHMHQSIMDENDDMELYNKVKKQVEVKKDRRQELAKKHISVKKKYSPDEEEVVLGKHGVVETEECEEITKENQKVHETFIEISDQENMPVKSTEDEEIENMKEDVEKCQDKDQRPLRLKKKADNQQKAIRQKIKRYKQNSDKERESSLILSSLFK</sequence>
<evidence type="ECO:0000313" key="9">
    <source>
        <dbReference type="RefSeq" id="XP_015889613.2"/>
    </source>
</evidence>
<keyword evidence="8" id="KW-1185">Reference proteome</keyword>
<comment type="similarity">
    <text evidence="1 4">Belongs to the tRNA nucleotidyltransferase/poly(A) polymerase family.</text>
</comment>
<feature type="domain" description="Poly A polymerase head" evidence="6">
    <location>
        <begin position="92"/>
        <end position="221"/>
    </location>
</feature>
<dbReference type="GO" id="GO:0016779">
    <property type="term" value="F:nucleotidyltransferase activity"/>
    <property type="evidence" value="ECO:0007669"/>
    <property type="project" value="InterPro"/>
</dbReference>
<dbReference type="SUPFAM" id="SSF81301">
    <property type="entry name" value="Nucleotidyltransferase"/>
    <property type="match status" value="1"/>
</dbReference>
<protein>
    <submittedName>
        <fullName evidence="9">Uncharacterized protein LOC107424347 isoform X1</fullName>
    </submittedName>
</protein>
<dbReference type="GO" id="GO:0000166">
    <property type="term" value="F:nucleotide binding"/>
    <property type="evidence" value="ECO:0007669"/>
    <property type="project" value="UniProtKB-KW"/>
</dbReference>
<evidence type="ECO:0000256" key="5">
    <source>
        <dbReference type="SAM" id="MobiDB-lite"/>
    </source>
</evidence>
<feature type="region of interest" description="Disordered" evidence="5">
    <location>
        <begin position="611"/>
        <end position="681"/>
    </location>
</feature>
<evidence type="ECO:0000313" key="8">
    <source>
        <dbReference type="Proteomes" id="UP001652623"/>
    </source>
</evidence>
<accession>A0A6P4A7P0</accession>
<dbReference type="Pfam" id="PF01743">
    <property type="entry name" value="PolyA_pol"/>
    <property type="match status" value="1"/>
</dbReference>
<dbReference type="InterPro" id="IPR032828">
    <property type="entry name" value="PolyA_RNA-bd"/>
</dbReference>
<keyword evidence="2 4" id="KW-0808">Transferase</keyword>
<dbReference type="PANTHER" id="PTHR43051:SF1">
    <property type="entry name" value="POLYNUCLEOTIDE ADENYLYLTRANSFERASE FAMILY PROTEIN"/>
    <property type="match status" value="1"/>
</dbReference>
<gene>
    <name evidence="9" type="primary">LOC107424347</name>
</gene>
<dbReference type="RefSeq" id="XP_015889613.2">
    <property type="nucleotide sequence ID" value="XM_016034127.4"/>
</dbReference>
<reference evidence="9" key="1">
    <citation type="submission" date="2025-08" db="UniProtKB">
        <authorList>
            <consortium name="RefSeq"/>
        </authorList>
    </citation>
    <scope>IDENTIFICATION</scope>
    <source>
        <tissue evidence="9">Seedling</tissue>
    </source>
</reference>
<dbReference type="PANTHER" id="PTHR43051">
    <property type="entry name" value="POLYNUCLEOTIDE ADENYLYLTRANSFERASE FAMILY PROTEIN"/>
    <property type="match status" value="1"/>
</dbReference>
<dbReference type="SUPFAM" id="SSF81891">
    <property type="entry name" value="Poly A polymerase C-terminal region-like"/>
    <property type="match status" value="1"/>
</dbReference>
<evidence type="ECO:0000256" key="4">
    <source>
        <dbReference type="RuleBase" id="RU003953"/>
    </source>
</evidence>
<evidence type="ECO:0000259" key="7">
    <source>
        <dbReference type="Pfam" id="PF12627"/>
    </source>
</evidence>
<evidence type="ECO:0000259" key="6">
    <source>
        <dbReference type="Pfam" id="PF01743"/>
    </source>
</evidence>
<dbReference type="KEGG" id="zju:107424347"/>
<dbReference type="FunCoup" id="A0A6P4A7P0">
    <property type="interactions" value="770"/>
</dbReference>
<dbReference type="GeneID" id="107424347"/>
<dbReference type="InterPro" id="IPR052191">
    <property type="entry name" value="tRNA_ntf/polyA_polymerase_I"/>
</dbReference>
<feature type="compositionally biased region" description="Basic and acidic residues" evidence="5">
    <location>
        <begin position="625"/>
        <end position="641"/>
    </location>
</feature>
<dbReference type="CDD" id="cd05398">
    <property type="entry name" value="NT_ClassII-CCAase"/>
    <property type="match status" value="1"/>
</dbReference>
<organism evidence="8 9">
    <name type="scientific">Ziziphus jujuba</name>
    <name type="common">Chinese jujube</name>
    <name type="synonym">Ziziphus sativa</name>
    <dbReference type="NCBI Taxonomy" id="326968"/>
    <lineage>
        <taxon>Eukaryota</taxon>
        <taxon>Viridiplantae</taxon>
        <taxon>Streptophyta</taxon>
        <taxon>Embryophyta</taxon>
        <taxon>Tracheophyta</taxon>
        <taxon>Spermatophyta</taxon>
        <taxon>Magnoliopsida</taxon>
        <taxon>eudicotyledons</taxon>
        <taxon>Gunneridae</taxon>
        <taxon>Pentapetalae</taxon>
        <taxon>rosids</taxon>
        <taxon>fabids</taxon>
        <taxon>Rosales</taxon>
        <taxon>Rhamnaceae</taxon>
        <taxon>Paliureae</taxon>
        <taxon>Ziziphus</taxon>
    </lineage>
</organism>
<name>A0A6P4A7P0_ZIZJJ</name>
<evidence type="ECO:0000256" key="3">
    <source>
        <dbReference type="ARBA" id="ARBA00022741"/>
    </source>
</evidence>
<dbReference type="InParanoid" id="A0A6P4A7P0"/>
<dbReference type="Proteomes" id="UP001652623">
    <property type="component" value="Chromosome 7"/>
</dbReference>
<evidence type="ECO:0000256" key="2">
    <source>
        <dbReference type="ARBA" id="ARBA00022679"/>
    </source>
</evidence>
<dbReference type="Gene3D" id="3.30.460.10">
    <property type="entry name" value="Beta Polymerase, domain 2"/>
    <property type="match status" value="1"/>
</dbReference>
<dbReference type="GO" id="GO:0003723">
    <property type="term" value="F:RNA binding"/>
    <property type="evidence" value="ECO:0007669"/>
    <property type="project" value="UniProtKB-KW"/>
</dbReference>
<proteinExistence type="inferred from homology"/>